<feature type="compositionally biased region" description="Polar residues" evidence="1">
    <location>
        <begin position="773"/>
        <end position="784"/>
    </location>
</feature>
<dbReference type="CDD" id="cd07566">
    <property type="entry name" value="ScNTA1_like"/>
    <property type="match status" value="1"/>
</dbReference>
<gene>
    <name evidence="3" type="ORF">ACRE_014840</name>
</gene>
<dbReference type="InterPro" id="IPR039703">
    <property type="entry name" value="Nta1"/>
</dbReference>
<feature type="compositionally biased region" description="Polar residues" evidence="1">
    <location>
        <begin position="450"/>
        <end position="477"/>
    </location>
</feature>
<feature type="compositionally biased region" description="Low complexity" evidence="1">
    <location>
        <begin position="653"/>
        <end position="670"/>
    </location>
</feature>
<evidence type="ECO:0000313" key="3">
    <source>
        <dbReference type="EMBL" id="KFH47678.1"/>
    </source>
</evidence>
<dbReference type="EMBL" id="JPKY01000008">
    <property type="protein sequence ID" value="KFH47678.1"/>
    <property type="molecule type" value="Genomic_DNA"/>
</dbReference>
<dbReference type="HOGENOM" id="CLU_009854_2_0_1"/>
<accession>A0A086TE96</accession>
<dbReference type="GO" id="GO:0070773">
    <property type="term" value="F:protein-N-terminal glutamine amidohydrolase activity"/>
    <property type="evidence" value="ECO:0007669"/>
    <property type="project" value="InterPro"/>
</dbReference>
<dbReference type="PROSITE" id="PS50263">
    <property type="entry name" value="CN_HYDROLASE"/>
    <property type="match status" value="1"/>
</dbReference>
<dbReference type="OrthoDB" id="201515at2759"/>
<feature type="compositionally biased region" description="Polar residues" evidence="1">
    <location>
        <begin position="585"/>
        <end position="594"/>
    </location>
</feature>
<feature type="compositionally biased region" description="Polar residues" evidence="1">
    <location>
        <begin position="393"/>
        <end position="402"/>
    </location>
</feature>
<dbReference type="STRING" id="857340.A0A086TE96"/>
<feature type="compositionally biased region" description="Low complexity" evidence="1">
    <location>
        <begin position="344"/>
        <end position="358"/>
    </location>
</feature>
<feature type="region of interest" description="Disordered" evidence="1">
    <location>
        <begin position="550"/>
        <end position="675"/>
    </location>
</feature>
<dbReference type="InterPro" id="IPR036526">
    <property type="entry name" value="C-N_Hydrolase_sf"/>
</dbReference>
<dbReference type="GO" id="GO:0030163">
    <property type="term" value="P:protein catabolic process"/>
    <property type="evidence" value="ECO:0007669"/>
    <property type="project" value="TreeGrafter"/>
</dbReference>
<feature type="compositionally biased region" description="Polar residues" evidence="1">
    <location>
        <begin position="814"/>
        <end position="824"/>
    </location>
</feature>
<sequence>MRIGCLQFAPQVGDTENNLNRADAVLSKANPEDLDLLVLPELAFSGYNFKSLQDITPFLEPSGSGITSLWARTMALKYNCVVTVGYPEKVDVSPKWPTGPEYYNSAIVVNEDGETIANYRKRFLYYTDESWALEGNQGFYEGFIPGLGNTSMGICMDINPYKFEAPWHAFEFAFHVLEVESNLVILSMAWMTREERRQFTRMPNEPDMETLTYWVTRLEPLIRSDNQDEIIVVFCNRTGTEDEATYAGTSAVVGIQDGEVKVYGLLGRGEKELLVVDTNNAPYAKLLYRPPAEEDEAKSTKVTSSTKTGDSSQSASLPVNDQMPPPPPPPPVNGQGDSANANKTSGGSPSSTVSTNGSIVNSRDKSPKSHPPTNEAGGTAKKRSAPPIKVPNPSESSKNGDSGKSPASGGFNIPTPSAPSPTPMAVRPKLIIPESPPIQPHQYPADHPISASSLRSVKSMQSYKSDESGASTQTIRSNPRPPEDSTPYPHTGVPLSGYPANAWKDDRKRIYGGSVAISHDNFSPTTPFEDISPASTRYFWRPSDNMLRTPASAGGWTPGTPIGKRPEPFPWTAIAEEVRPPAKTGNHSLKQGSTALDDLRTHTLSPQSNASSNKTTKSTRSGSTAGRSGSSTSKSKKSSKDDEKFERPTSPKSRNASRSRMNDRSNSSLSQREVSAAVAMHLGGIAQRAESANSMRKASASASATPVPDRPESPKSRNCSRNRNDDAAGYPQVDPHSIPIAASPSIFRGPATTPEAKSFYHPWSLPESHRRSQSFTDVDTQRSQAGDAGSNIPRPATRAASRGRQPGPHVFPSSEPQRATSQDSTRNDRLHTRFQRVEAVVCPNCPVHGRQSMSGSRSERRLSRGSRASQNAASSGGPSDASSTAVDAERTPTGNANAQADEKPETAPERGASQASRGTSEETGASDRGSLTYTLPTASSSEMSPTTPSRFNPPTPRAMAFVVDDNLAGESVLSAEASATTAISTAKCADETIAKSAEIPTTVA</sequence>
<dbReference type="GO" id="GO:0008418">
    <property type="term" value="F:protein-N-terminal asparagine amidohydrolase activity"/>
    <property type="evidence" value="ECO:0007669"/>
    <property type="project" value="InterPro"/>
</dbReference>
<dbReference type="Gene3D" id="3.60.110.10">
    <property type="entry name" value="Carbon-nitrogen hydrolase"/>
    <property type="match status" value="1"/>
</dbReference>
<keyword evidence="4" id="KW-1185">Reference proteome</keyword>
<dbReference type="Proteomes" id="UP000029964">
    <property type="component" value="Unassembled WGS sequence"/>
</dbReference>
<feature type="region of interest" description="Disordered" evidence="1">
    <location>
        <begin position="287"/>
        <end position="501"/>
    </location>
</feature>
<feature type="compositionally biased region" description="Polar residues" evidence="1">
    <location>
        <begin position="913"/>
        <end position="950"/>
    </location>
</feature>
<dbReference type="PANTHER" id="PTHR11750">
    <property type="entry name" value="PROTEIN N-TERMINAL AMIDASE"/>
    <property type="match status" value="1"/>
</dbReference>
<evidence type="ECO:0000313" key="4">
    <source>
        <dbReference type="Proteomes" id="UP000029964"/>
    </source>
</evidence>
<comment type="caution">
    <text evidence="3">The sequence shown here is derived from an EMBL/GenBank/DDBJ whole genome shotgun (WGS) entry which is preliminary data.</text>
</comment>
<name>A0A086TE96_HAPC1</name>
<evidence type="ECO:0000256" key="1">
    <source>
        <dbReference type="SAM" id="MobiDB-lite"/>
    </source>
</evidence>
<feature type="compositionally biased region" description="Pro residues" evidence="1">
    <location>
        <begin position="323"/>
        <end position="332"/>
    </location>
</feature>
<dbReference type="InterPro" id="IPR003010">
    <property type="entry name" value="C-N_Hydrolase"/>
</dbReference>
<feature type="compositionally biased region" description="Low complexity" evidence="1">
    <location>
        <begin position="608"/>
        <end position="633"/>
    </location>
</feature>
<dbReference type="AlphaFoldDB" id="A0A086TE96"/>
<feature type="compositionally biased region" description="Low complexity" evidence="1">
    <location>
        <begin position="300"/>
        <end position="312"/>
    </location>
</feature>
<dbReference type="PANTHER" id="PTHR11750:SF26">
    <property type="entry name" value="PROTEIN N-TERMINAL AMIDASE"/>
    <property type="match status" value="1"/>
</dbReference>
<dbReference type="SUPFAM" id="SSF56317">
    <property type="entry name" value="Carbon-nitrogen hydrolase"/>
    <property type="match status" value="1"/>
</dbReference>
<reference evidence="4" key="1">
    <citation type="journal article" date="2014" name="Genome Announc.">
        <title>Genome sequence and annotation of Acremonium chrysogenum, producer of the beta-lactam antibiotic cephalosporin C.</title>
        <authorList>
            <person name="Terfehr D."/>
            <person name="Dahlmann T.A."/>
            <person name="Specht T."/>
            <person name="Zadra I."/>
            <person name="Kuernsteiner H."/>
            <person name="Kueck U."/>
        </authorList>
    </citation>
    <scope>NUCLEOTIDE SEQUENCE [LARGE SCALE GENOMIC DNA]</scope>
    <source>
        <strain evidence="4">ATCC 11550 / CBS 779.69 / DSM 880 / IAM 14645 / JCM 23072 / IMI 49137</strain>
    </source>
</reference>
<feature type="region of interest" description="Disordered" evidence="1">
    <location>
        <begin position="687"/>
        <end position="957"/>
    </location>
</feature>
<feature type="compositionally biased region" description="Polar residues" evidence="1">
    <location>
        <begin position="690"/>
        <end position="704"/>
    </location>
</feature>
<evidence type="ECO:0000259" key="2">
    <source>
        <dbReference type="PROSITE" id="PS50263"/>
    </source>
</evidence>
<proteinExistence type="predicted"/>
<feature type="compositionally biased region" description="Low complexity" evidence="1">
    <location>
        <begin position="865"/>
        <end position="885"/>
    </location>
</feature>
<dbReference type="Pfam" id="PF00795">
    <property type="entry name" value="CN_hydrolase"/>
    <property type="match status" value="1"/>
</dbReference>
<organism evidence="3 4">
    <name type="scientific">Hapsidospora chrysogenum (strain ATCC 11550 / CBS 779.69 / DSM 880 / IAM 14645 / JCM 23072 / IMI 49137)</name>
    <name type="common">Acremonium chrysogenum</name>
    <dbReference type="NCBI Taxonomy" id="857340"/>
    <lineage>
        <taxon>Eukaryota</taxon>
        <taxon>Fungi</taxon>
        <taxon>Dikarya</taxon>
        <taxon>Ascomycota</taxon>
        <taxon>Pezizomycotina</taxon>
        <taxon>Sordariomycetes</taxon>
        <taxon>Hypocreomycetidae</taxon>
        <taxon>Hypocreales</taxon>
        <taxon>Bionectriaceae</taxon>
        <taxon>Hapsidospora</taxon>
    </lineage>
</organism>
<feature type="compositionally biased region" description="Basic and acidic residues" evidence="1">
    <location>
        <begin position="638"/>
        <end position="649"/>
    </location>
</feature>
<protein>
    <submittedName>
        <fullName evidence="3">Protein N-terminal amidase-like protein</fullName>
    </submittedName>
</protein>
<feature type="domain" description="CN hydrolase" evidence="2">
    <location>
        <begin position="1"/>
        <end position="280"/>
    </location>
</feature>